<dbReference type="PROSITE" id="PS01358">
    <property type="entry name" value="ZF_RANBP2_1"/>
    <property type="match status" value="2"/>
</dbReference>
<keyword evidence="3" id="KW-0862">Zinc</keyword>
<feature type="domain" description="RanBP2-type" evidence="5">
    <location>
        <begin position="72"/>
        <end position="102"/>
    </location>
</feature>
<dbReference type="PROSITE" id="PS50199">
    <property type="entry name" value="ZF_RANBP2_2"/>
    <property type="match status" value="1"/>
</dbReference>
<keyword evidence="2" id="KW-0863">Zinc-finger</keyword>
<keyword evidence="4" id="KW-1133">Transmembrane helix</keyword>
<evidence type="ECO:0000256" key="1">
    <source>
        <dbReference type="ARBA" id="ARBA00022723"/>
    </source>
</evidence>
<feature type="transmembrane region" description="Helical" evidence="4">
    <location>
        <begin position="171"/>
        <end position="190"/>
    </location>
</feature>
<proteinExistence type="predicted"/>
<dbReference type="InterPro" id="IPR001876">
    <property type="entry name" value="Znf_RanBP2"/>
</dbReference>
<accession>A0A7D4XM32</accession>
<dbReference type="EMBL" id="MT520808">
    <property type="protein sequence ID" value="QKW93544.1"/>
    <property type="molecule type" value="Genomic_DNA"/>
</dbReference>
<dbReference type="InterPro" id="IPR038587">
    <property type="entry name" value="Ribosomal_eL40_sf"/>
</dbReference>
<dbReference type="AlphaFoldDB" id="A0A7D4XM32"/>
<keyword evidence="4" id="KW-0812">Transmembrane</keyword>
<evidence type="ECO:0000256" key="3">
    <source>
        <dbReference type="ARBA" id="ARBA00022833"/>
    </source>
</evidence>
<keyword evidence="4" id="KW-0472">Membrane</keyword>
<sequence>MASTTRIIEGTWNCGSCETRGILARHRHCPTCGNPREEIGGESRFDFGPTDAATGRSLRESVTDPELLKAAAAGADWTCGHCGATNRADAPRCGNCRAERASGWRTQAKEERRPWVCEVCGTRNEGQSGACGRCYEMAPGIPAPRAKPLSAFWRRLPVKNPLALRTRVGEAIPVLVLLGLVGVIVGPLVWGFQEREVKGEVVAMEWTRMVRRETFEKVTRRGWRDELKPAPARMPVDGRGEVAGVEAVRDC</sequence>
<name>A0A7D4XM32_9BACT</name>
<dbReference type="Gene3D" id="4.10.1060.50">
    <property type="match status" value="1"/>
</dbReference>
<reference evidence="6" key="1">
    <citation type="journal article" date="2020" name="Molecules">
        <title>2-Hydroxysorangiadenosine: Structure and Biosynthesis of a Myxobacterial Sesquiterpene-Nucleoside.</title>
        <authorList>
            <person name="Okoth D.A."/>
            <person name="Hug J.J."/>
            <person name="Garcia R."/>
            <person name="Sproer C."/>
            <person name="Overmann J."/>
            <person name="Muller R."/>
        </authorList>
    </citation>
    <scope>NUCLEOTIDE SEQUENCE</scope>
    <source>
        <strain evidence="6">MCy8375</strain>
    </source>
</reference>
<organism evidence="6">
    <name type="scientific">Archangium gephyra</name>
    <dbReference type="NCBI Taxonomy" id="48"/>
    <lineage>
        <taxon>Bacteria</taxon>
        <taxon>Pseudomonadati</taxon>
        <taxon>Myxococcota</taxon>
        <taxon>Myxococcia</taxon>
        <taxon>Myxococcales</taxon>
        <taxon>Cystobacterineae</taxon>
        <taxon>Archangiaceae</taxon>
        <taxon>Archangium</taxon>
    </lineage>
</organism>
<dbReference type="GO" id="GO:0008270">
    <property type="term" value="F:zinc ion binding"/>
    <property type="evidence" value="ECO:0007669"/>
    <property type="project" value="UniProtKB-KW"/>
</dbReference>
<keyword evidence="1" id="KW-0479">Metal-binding</keyword>
<dbReference type="Pfam" id="PF00641">
    <property type="entry name" value="Zn_ribbon_RanBP"/>
    <property type="match status" value="2"/>
</dbReference>
<protein>
    <recommendedName>
        <fullName evidence="5">RanBP2-type domain-containing protein</fullName>
    </recommendedName>
</protein>
<evidence type="ECO:0000256" key="4">
    <source>
        <dbReference type="SAM" id="Phobius"/>
    </source>
</evidence>
<dbReference type="SMART" id="SM00547">
    <property type="entry name" value="ZnF_RBZ"/>
    <property type="match status" value="2"/>
</dbReference>
<evidence type="ECO:0000256" key="2">
    <source>
        <dbReference type="ARBA" id="ARBA00022771"/>
    </source>
</evidence>
<evidence type="ECO:0000313" key="6">
    <source>
        <dbReference type="EMBL" id="QKW93544.1"/>
    </source>
</evidence>
<evidence type="ECO:0000259" key="5">
    <source>
        <dbReference type="PROSITE" id="PS50199"/>
    </source>
</evidence>